<evidence type="ECO:0000256" key="3">
    <source>
        <dbReference type="ARBA" id="ARBA00022553"/>
    </source>
</evidence>
<comment type="caution">
    <text evidence="10">The sequence shown here is derived from an EMBL/GenBank/DDBJ whole genome shotgun (WGS) entry which is preliminary data.</text>
</comment>
<dbReference type="SMART" id="SM00911">
    <property type="entry name" value="HWE_HK"/>
    <property type="match status" value="1"/>
</dbReference>
<keyword evidence="6 10" id="KW-0418">Kinase</keyword>
<dbReference type="PANTHER" id="PTHR43102:SF2">
    <property type="entry name" value="GAF DOMAIN-CONTAINING PROTEIN"/>
    <property type="match status" value="1"/>
</dbReference>
<evidence type="ECO:0000256" key="5">
    <source>
        <dbReference type="ARBA" id="ARBA00022741"/>
    </source>
</evidence>
<dbReference type="SUPFAM" id="SSF55874">
    <property type="entry name" value="ATPase domain of HSP90 chaperone/DNA topoisomerase II/histidine kinase"/>
    <property type="match status" value="1"/>
</dbReference>
<dbReference type="InterPro" id="IPR011495">
    <property type="entry name" value="Sig_transdc_His_kin_sub2_dim/P"/>
</dbReference>
<name>A0A4R7LH89_9RHOB</name>
<comment type="catalytic activity">
    <reaction evidence="1">
        <text>ATP + protein L-histidine = ADP + protein N-phospho-L-histidine.</text>
        <dbReference type="EC" id="2.7.13.3"/>
    </reaction>
</comment>
<dbReference type="InterPro" id="IPR011102">
    <property type="entry name" value="Sig_transdc_His_kinase_HWE"/>
</dbReference>
<evidence type="ECO:0000313" key="10">
    <source>
        <dbReference type="EMBL" id="TDT75127.1"/>
    </source>
</evidence>
<organism evidence="10 11">
    <name type="scientific">Litoreibacter halocynthiae</name>
    <dbReference type="NCBI Taxonomy" id="1242689"/>
    <lineage>
        <taxon>Bacteria</taxon>
        <taxon>Pseudomonadati</taxon>
        <taxon>Pseudomonadota</taxon>
        <taxon>Alphaproteobacteria</taxon>
        <taxon>Rhodobacterales</taxon>
        <taxon>Roseobacteraceae</taxon>
        <taxon>Litoreibacter</taxon>
    </lineage>
</organism>
<dbReference type="Gene3D" id="3.30.565.10">
    <property type="entry name" value="Histidine kinase-like ATPase, C-terminal domain"/>
    <property type="match status" value="1"/>
</dbReference>
<feature type="domain" description="Signal transduction histidine kinase HWE region" evidence="9">
    <location>
        <begin position="172"/>
        <end position="259"/>
    </location>
</feature>
<dbReference type="GO" id="GO:0004673">
    <property type="term" value="F:protein histidine kinase activity"/>
    <property type="evidence" value="ECO:0007669"/>
    <property type="project" value="UniProtKB-EC"/>
</dbReference>
<dbReference type="InterPro" id="IPR003018">
    <property type="entry name" value="GAF"/>
</dbReference>
<dbReference type="RefSeq" id="WP_134014259.1">
    <property type="nucleotide sequence ID" value="NZ_SOBH01000002.1"/>
</dbReference>
<dbReference type="SUPFAM" id="SSF55781">
    <property type="entry name" value="GAF domain-like"/>
    <property type="match status" value="1"/>
</dbReference>
<proteinExistence type="predicted"/>
<accession>A0A4R7LH89</accession>
<dbReference type="EMBL" id="SOBH01000002">
    <property type="protein sequence ID" value="TDT75127.1"/>
    <property type="molecule type" value="Genomic_DNA"/>
</dbReference>
<reference evidence="10 11" key="1">
    <citation type="submission" date="2019-03" db="EMBL/GenBank/DDBJ databases">
        <title>Genomic Encyclopedia of Archaeal and Bacterial Type Strains, Phase II (KMG-II): from individual species to whole genera.</title>
        <authorList>
            <person name="Goeker M."/>
        </authorList>
    </citation>
    <scope>NUCLEOTIDE SEQUENCE [LARGE SCALE GENOMIC DNA]</scope>
    <source>
        <strain evidence="10 11">DSM 29467</strain>
    </source>
</reference>
<evidence type="ECO:0000259" key="9">
    <source>
        <dbReference type="SMART" id="SM00911"/>
    </source>
</evidence>
<dbReference type="GO" id="GO:0005524">
    <property type="term" value="F:ATP binding"/>
    <property type="evidence" value="ECO:0007669"/>
    <property type="project" value="UniProtKB-KW"/>
</dbReference>
<keyword evidence="11" id="KW-1185">Reference proteome</keyword>
<dbReference type="AlphaFoldDB" id="A0A4R7LH89"/>
<evidence type="ECO:0000256" key="1">
    <source>
        <dbReference type="ARBA" id="ARBA00000085"/>
    </source>
</evidence>
<keyword evidence="3" id="KW-0597">Phosphoprotein</keyword>
<dbReference type="InterPro" id="IPR036890">
    <property type="entry name" value="HATPase_C_sf"/>
</dbReference>
<feature type="domain" description="GAF" evidence="8">
    <location>
        <begin position="24"/>
        <end position="167"/>
    </location>
</feature>
<protein>
    <recommendedName>
        <fullName evidence="2">histidine kinase</fullName>
        <ecNumber evidence="2">2.7.13.3</ecNumber>
    </recommendedName>
</protein>
<dbReference type="EC" id="2.7.13.3" evidence="2"/>
<dbReference type="Proteomes" id="UP000294563">
    <property type="component" value="Unassembled WGS sequence"/>
</dbReference>
<dbReference type="SMART" id="SM00065">
    <property type="entry name" value="GAF"/>
    <property type="match status" value="1"/>
</dbReference>
<gene>
    <name evidence="10" type="ORF">BDE40_1853</name>
</gene>
<evidence type="ECO:0000256" key="6">
    <source>
        <dbReference type="ARBA" id="ARBA00022777"/>
    </source>
</evidence>
<keyword evidence="7" id="KW-0067">ATP-binding</keyword>
<evidence type="ECO:0000259" key="8">
    <source>
        <dbReference type="SMART" id="SM00065"/>
    </source>
</evidence>
<evidence type="ECO:0000256" key="7">
    <source>
        <dbReference type="ARBA" id="ARBA00022840"/>
    </source>
</evidence>
<dbReference type="PANTHER" id="PTHR43102">
    <property type="entry name" value="SLR1143 PROTEIN"/>
    <property type="match status" value="1"/>
</dbReference>
<dbReference type="Pfam" id="PF07568">
    <property type="entry name" value="HisKA_2"/>
    <property type="match status" value="1"/>
</dbReference>
<evidence type="ECO:0000313" key="11">
    <source>
        <dbReference type="Proteomes" id="UP000294563"/>
    </source>
</evidence>
<dbReference type="OrthoDB" id="9816309at2"/>
<evidence type="ECO:0000256" key="2">
    <source>
        <dbReference type="ARBA" id="ARBA00012438"/>
    </source>
</evidence>
<keyword evidence="5" id="KW-0547">Nucleotide-binding</keyword>
<dbReference type="InterPro" id="IPR029016">
    <property type="entry name" value="GAF-like_dom_sf"/>
</dbReference>
<sequence>MFASTHPDEARRLATLRSYGLSGTIEGAEFDDIVNLVSQICEAPVSLMSLVEVDRQWFAVSCGTGLSETTLDKSVCAHTILDDGVLEIEDTLLDPRTADNPLCHDGTGMRFYAGVPLVAPNGLPIGALCVLDTKPRKLTSLQRETLRVLGGQVMAQLELQRNVALGEVLRSEMDHRVKNSLTMVGSLVRMYRRTAQTPEAEAAFDAVERRLSAIASLHRELHSTSQEERVSLKSFLGRVLAYLQVEAPAHVSLILEADEGSVDSTQASAIGAIVSEFVANALKYAFPNNEDGEVKVIIKMDADGFLEMLCTDNGVGLNQPKIESTSADALGAKLIAASAEQINVELETNLTSDGCYLKLSRRPETAEVAAAV</sequence>
<dbReference type="Gene3D" id="3.30.450.40">
    <property type="match status" value="1"/>
</dbReference>
<keyword evidence="4" id="KW-0808">Transferase</keyword>
<evidence type="ECO:0000256" key="4">
    <source>
        <dbReference type="ARBA" id="ARBA00022679"/>
    </source>
</evidence>